<evidence type="ECO:0000256" key="2">
    <source>
        <dbReference type="ARBA" id="ARBA00022723"/>
    </source>
</evidence>
<evidence type="ECO:0000256" key="5">
    <source>
        <dbReference type="ARBA" id="ARBA00023242"/>
    </source>
</evidence>
<accession>A0AAV8QTM5</accession>
<dbReference type="InterPro" id="IPR044246">
    <property type="entry name" value="ZFP3-like"/>
</dbReference>
<sequence>MEPLGFATDAALSRTSSSLSDTRVPPKDEPVMVLEEEEQQQEGIGEQPQFNGKLLDLSLSNTDTDKTTSPGTPVLELNLIESFGSVEPPNPEPPESEPRVFSCNYCRRKFYSSQALGGHQNAHKRERSLAKNGGRGGARLGDQFSHRFPPGMPALPLHALYGGRPLGVQVHSMIHKPYYGTSSSGIVLHEQHRPTMIIDQQPGVGTMTSVLVDRFNEPGVMTGDIRWVDAGDKGVGSRKEVQMLDLTLKL</sequence>
<evidence type="ECO:0000256" key="4">
    <source>
        <dbReference type="ARBA" id="ARBA00022833"/>
    </source>
</evidence>
<reference evidence="9 10" key="1">
    <citation type="submission" date="2022-12" db="EMBL/GenBank/DDBJ databases">
        <title>Chromosome-scale assembly of the Ensete ventricosum genome.</title>
        <authorList>
            <person name="Dussert Y."/>
            <person name="Stocks J."/>
            <person name="Wendawek A."/>
            <person name="Woldeyes F."/>
            <person name="Nichols R.A."/>
            <person name="Borrell J.S."/>
        </authorList>
    </citation>
    <scope>NUCLEOTIDE SEQUENCE [LARGE SCALE GENOMIC DNA]</scope>
    <source>
        <strain evidence="10">cv. Maze</strain>
        <tissue evidence="9">Seeds</tissue>
    </source>
</reference>
<evidence type="ECO:0000313" key="10">
    <source>
        <dbReference type="Proteomes" id="UP001222027"/>
    </source>
</evidence>
<organism evidence="9 10">
    <name type="scientific">Ensete ventricosum</name>
    <name type="common">Abyssinian banana</name>
    <name type="synonym">Musa ensete</name>
    <dbReference type="NCBI Taxonomy" id="4639"/>
    <lineage>
        <taxon>Eukaryota</taxon>
        <taxon>Viridiplantae</taxon>
        <taxon>Streptophyta</taxon>
        <taxon>Embryophyta</taxon>
        <taxon>Tracheophyta</taxon>
        <taxon>Spermatophyta</taxon>
        <taxon>Magnoliopsida</taxon>
        <taxon>Liliopsida</taxon>
        <taxon>Zingiberales</taxon>
        <taxon>Musaceae</taxon>
        <taxon>Ensete</taxon>
    </lineage>
</organism>
<keyword evidence="3 6" id="KW-0863">Zinc-finger</keyword>
<dbReference type="EMBL" id="JAQQAF010000006">
    <property type="protein sequence ID" value="KAJ8478318.1"/>
    <property type="molecule type" value="Genomic_DNA"/>
</dbReference>
<dbReference type="Gene3D" id="3.30.160.60">
    <property type="entry name" value="Classic Zinc Finger"/>
    <property type="match status" value="1"/>
</dbReference>
<keyword evidence="10" id="KW-1185">Reference proteome</keyword>
<gene>
    <name evidence="9" type="ORF">OPV22_022045</name>
</gene>
<feature type="compositionally biased region" description="Low complexity" evidence="7">
    <location>
        <begin position="7"/>
        <end position="23"/>
    </location>
</feature>
<feature type="domain" description="C2H2-type" evidence="8">
    <location>
        <begin position="101"/>
        <end position="128"/>
    </location>
</feature>
<dbReference type="InterPro" id="IPR036236">
    <property type="entry name" value="Znf_C2H2_sf"/>
</dbReference>
<dbReference type="PANTHER" id="PTHR47287:SF15">
    <property type="entry name" value="ZINC FINGER PROTEIN 3-LIKE"/>
    <property type="match status" value="1"/>
</dbReference>
<name>A0AAV8QTM5_ENSVE</name>
<dbReference type="Proteomes" id="UP001222027">
    <property type="component" value="Unassembled WGS sequence"/>
</dbReference>
<comment type="subcellular location">
    <subcellularLocation>
        <location evidence="1">Nucleus</location>
    </subcellularLocation>
</comment>
<dbReference type="SUPFAM" id="SSF57667">
    <property type="entry name" value="beta-beta-alpha zinc fingers"/>
    <property type="match status" value="1"/>
</dbReference>
<evidence type="ECO:0000259" key="8">
    <source>
        <dbReference type="PROSITE" id="PS50157"/>
    </source>
</evidence>
<evidence type="ECO:0000256" key="7">
    <source>
        <dbReference type="SAM" id="MobiDB-lite"/>
    </source>
</evidence>
<protein>
    <recommendedName>
        <fullName evidence="8">C2H2-type domain-containing protein</fullName>
    </recommendedName>
</protein>
<proteinExistence type="predicted"/>
<evidence type="ECO:0000256" key="6">
    <source>
        <dbReference type="PROSITE-ProRule" id="PRU00042"/>
    </source>
</evidence>
<evidence type="ECO:0000256" key="3">
    <source>
        <dbReference type="ARBA" id="ARBA00022771"/>
    </source>
</evidence>
<dbReference type="GO" id="GO:0008270">
    <property type="term" value="F:zinc ion binding"/>
    <property type="evidence" value="ECO:0007669"/>
    <property type="project" value="UniProtKB-KW"/>
</dbReference>
<keyword evidence="4" id="KW-0862">Zinc</keyword>
<keyword evidence="5" id="KW-0539">Nucleus</keyword>
<dbReference type="GO" id="GO:0005634">
    <property type="term" value="C:nucleus"/>
    <property type="evidence" value="ECO:0007669"/>
    <property type="project" value="UniProtKB-SubCell"/>
</dbReference>
<keyword evidence="2" id="KW-0479">Metal-binding</keyword>
<dbReference type="InterPro" id="IPR013087">
    <property type="entry name" value="Znf_C2H2_type"/>
</dbReference>
<comment type="caution">
    <text evidence="9">The sequence shown here is derived from an EMBL/GenBank/DDBJ whole genome shotgun (WGS) entry which is preliminary data.</text>
</comment>
<dbReference type="AlphaFoldDB" id="A0AAV8QTM5"/>
<evidence type="ECO:0000313" key="9">
    <source>
        <dbReference type="EMBL" id="KAJ8478318.1"/>
    </source>
</evidence>
<dbReference type="PANTHER" id="PTHR47287">
    <property type="entry name" value="C2H2 AND C2HC ZINC FINGERS SUPERFAMILY PROTEIN"/>
    <property type="match status" value="1"/>
</dbReference>
<dbReference type="PROSITE" id="PS00028">
    <property type="entry name" value="ZINC_FINGER_C2H2_1"/>
    <property type="match status" value="1"/>
</dbReference>
<evidence type="ECO:0000256" key="1">
    <source>
        <dbReference type="ARBA" id="ARBA00004123"/>
    </source>
</evidence>
<dbReference type="PROSITE" id="PS50157">
    <property type="entry name" value="ZINC_FINGER_C2H2_2"/>
    <property type="match status" value="1"/>
</dbReference>
<feature type="region of interest" description="Disordered" evidence="7">
    <location>
        <begin position="1"/>
        <end position="29"/>
    </location>
</feature>
<dbReference type="GO" id="GO:0009788">
    <property type="term" value="P:negative regulation of abscisic acid-activated signaling pathway"/>
    <property type="evidence" value="ECO:0007669"/>
    <property type="project" value="InterPro"/>
</dbReference>